<evidence type="ECO:0000256" key="1">
    <source>
        <dbReference type="ARBA" id="ARBA00005094"/>
    </source>
</evidence>
<comment type="similarity">
    <text evidence="2 9">Belongs to the DXR family.</text>
</comment>
<keyword evidence="5 9" id="KW-0560">Oxidoreductase</keyword>
<evidence type="ECO:0000256" key="5">
    <source>
        <dbReference type="ARBA" id="ARBA00023002"/>
    </source>
</evidence>
<keyword evidence="3 9" id="KW-0479">Metal-binding</keyword>
<evidence type="ECO:0000256" key="4">
    <source>
        <dbReference type="ARBA" id="ARBA00022857"/>
    </source>
</evidence>
<dbReference type="GO" id="GO:0030145">
    <property type="term" value="F:manganese ion binding"/>
    <property type="evidence" value="ECO:0007669"/>
    <property type="project" value="TreeGrafter"/>
</dbReference>
<evidence type="ECO:0000256" key="8">
    <source>
        <dbReference type="ARBA" id="ARBA00048543"/>
    </source>
</evidence>
<feature type="binding site" evidence="9">
    <location>
        <position position="200"/>
    </location>
    <ligand>
        <name>NADPH</name>
        <dbReference type="ChEBI" id="CHEBI:57783"/>
    </ligand>
</feature>
<dbReference type="HAMAP" id="MF_00183">
    <property type="entry name" value="DXP_reductoisom"/>
    <property type="match status" value="1"/>
</dbReference>
<dbReference type="EC" id="1.1.1.267" evidence="9"/>
<feature type="domain" description="1-deoxy-D-xylulose 5-phosphate reductoisomerase N-terminal" evidence="10">
    <location>
        <begin position="4"/>
        <end position="127"/>
    </location>
</feature>
<dbReference type="PANTHER" id="PTHR30525">
    <property type="entry name" value="1-DEOXY-D-XYLULOSE 5-PHOSPHATE REDUCTOISOMERASE"/>
    <property type="match status" value="1"/>
</dbReference>
<dbReference type="InterPro" id="IPR036169">
    <property type="entry name" value="DXPR_C_sf"/>
</dbReference>
<dbReference type="PIRSF" id="PIRSF006205">
    <property type="entry name" value="Dxp_reductismrs"/>
    <property type="match status" value="1"/>
</dbReference>
<dbReference type="FunFam" id="3.40.50.720:FF:000045">
    <property type="entry name" value="1-deoxy-D-xylulose 5-phosphate reductoisomerase"/>
    <property type="match status" value="1"/>
</dbReference>
<sequence length="388" mass="40895">MRRVSVLGATGSIGESTFDLLRDGTHQVVALTGGRNVARLAEQARALRAEVAVIAEEALLPDLRAALEGSGVEAAAGPQAVIEAASRPADWVMSAIVGAAGLAPGMAALGQGATLALANKESLVTAGPLILSHAKAHGARILPVDSEHSAIFQALAGEDTRALTRIILTASGGALRDWPLERLASAKLKDALAHPNWSMGQRITIDSASMFNKALEVIEAKEFFAVRPDQIEVVIHPQSIVHSAVEFHDGAIMAHMGAPDMRHAIGYALNWPERGPLPVARLDFATLGQLTFRAPEPGRYPALRLAHEVMAAGGMAGAVFNAAKEIALDLFIAERIGFLQMAEIVEATLSRLSGTSDFHEAPQGLEQVLAMDHLARKAAHQIAAQRGL</sequence>
<feature type="binding site" evidence="9">
    <location>
        <position position="36"/>
    </location>
    <ligand>
        <name>NADPH</name>
        <dbReference type="ChEBI" id="CHEBI:57783"/>
    </ligand>
</feature>
<evidence type="ECO:0000256" key="2">
    <source>
        <dbReference type="ARBA" id="ARBA00006825"/>
    </source>
</evidence>
<feature type="binding site" evidence="9">
    <location>
        <position position="121"/>
    </location>
    <ligand>
        <name>NADPH</name>
        <dbReference type="ChEBI" id="CHEBI:57783"/>
    </ligand>
</feature>
<comment type="function">
    <text evidence="9">Catalyzes the NADPH-dependent rearrangement and reduction of 1-deoxy-D-xylulose-5-phosphate (DXP) to 2-C-methyl-D-erythritol 4-phosphate (MEP).</text>
</comment>
<feature type="binding site" evidence="9">
    <location>
        <position position="120"/>
    </location>
    <ligand>
        <name>1-deoxy-D-xylulose 5-phosphate</name>
        <dbReference type="ChEBI" id="CHEBI:57792"/>
    </ligand>
</feature>
<comment type="catalytic activity">
    <reaction evidence="8">
        <text>2-C-methyl-D-erythritol 4-phosphate + NADP(+) = 1-deoxy-D-xylulose 5-phosphate + NADPH + H(+)</text>
        <dbReference type="Rhea" id="RHEA:13717"/>
        <dbReference type="ChEBI" id="CHEBI:15378"/>
        <dbReference type="ChEBI" id="CHEBI:57783"/>
        <dbReference type="ChEBI" id="CHEBI:57792"/>
        <dbReference type="ChEBI" id="CHEBI:58262"/>
        <dbReference type="ChEBI" id="CHEBI:58349"/>
        <dbReference type="EC" id="1.1.1.267"/>
    </reaction>
    <physiologicalReaction direction="right-to-left" evidence="8">
        <dbReference type="Rhea" id="RHEA:13719"/>
    </physiologicalReaction>
</comment>
<feature type="binding site" evidence="9">
    <location>
        <position position="35"/>
    </location>
    <ligand>
        <name>NADPH</name>
        <dbReference type="ChEBI" id="CHEBI:57783"/>
    </ligand>
</feature>
<dbReference type="SUPFAM" id="SSF69055">
    <property type="entry name" value="1-deoxy-D-xylulose-5-phosphate reductoisomerase, C-terminal domain"/>
    <property type="match status" value="1"/>
</dbReference>
<evidence type="ECO:0000259" key="10">
    <source>
        <dbReference type="Pfam" id="PF02670"/>
    </source>
</evidence>
<evidence type="ECO:0000256" key="3">
    <source>
        <dbReference type="ARBA" id="ARBA00022723"/>
    </source>
</evidence>
<feature type="binding site" evidence="9">
    <location>
        <position position="216"/>
    </location>
    <ligand>
        <name>Mn(2+)</name>
        <dbReference type="ChEBI" id="CHEBI:29035"/>
    </ligand>
</feature>
<dbReference type="SUPFAM" id="SSF55347">
    <property type="entry name" value="Glyceraldehyde-3-phosphate dehydrogenase-like, C-terminal domain"/>
    <property type="match status" value="1"/>
</dbReference>
<feature type="binding site" evidence="9">
    <location>
        <position position="213"/>
    </location>
    <ligand>
        <name>1-deoxy-D-xylulose 5-phosphate</name>
        <dbReference type="ChEBI" id="CHEBI:57792"/>
    </ligand>
</feature>
<feature type="binding site" evidence="9">
    <location>
        <position position="11"/>
    </location>
    <ligand>
        <name>NADPH</name>
        <dbReference type="ChEBI" id="CHEBI:57783"/>
    </ligand>
</feature>
<dbReference type="Proteomes" id="UP001193501">
    <property type="component" value="Unassembled WGS sequence"/>
</dbReference>
<dbReference type="Pfam" id="PF13288">
    <property type="entry name" value="DXPR_C"/>
    <property type="match status" value="1"/>
</dbReference>
<protein>
    <recommendedName>
        <fullName evidence="9">1-deoxy-D-xylulose 5-phosphate reductoisomerase</fullName>
        <shortName evidence="9">DXP reductoisomerase</shortName>
        <ecNumber evidence="9">1.1.1.267</ecNumber>
    </recommendedName>
    <alternativeName>
        <fullName evidence="9">1-deoxyxylulose-5-phosphate reductoisomerase</fullName>
    </alternativeName>
    <alternativeName>
        <fullName evidence="9">2-C-methyl-D-erythritol 4-phosphate synthase</fullName>
    </alternativeName>
</protein>
<name>A0AAE5BVL5_9RHOB</name>
<comment type="pathway">
    <text evidence="1 9">Isoprenoid biosynthesis; isopentenyl diphosphate biosynthesis via DXP pathway; isopentenyl diphosphate from 1-deoxy-D-xylulose 5-phosphate: step 1/6.</text>
</comment>
<gene>
    <name evidence="9" type="primary">dxr</name>
    <name evidence="13" type="ORF">GV832_09895</name>
</gene>
<dbReference type="GO" id="GO:0051484">
    <property type="term" value="P:isopentenyl diphosphate biosynthetic process, methylerythritol 4-phosphate pathway involved in terpenoid biosynthetic process"/>
    <property type="evidence" value="ECO:0007669"/>
    <property type="project" value="UniProtKB-ARBA"/>
</dbReference>
<feature type="domain" description="DXP reductoisomerase C-terminal" evidence="12">
    <location>
        <begin position="256"/>
        <end position="377"/>
    </location>
</feature>
<dbReference type="InterPro" id="IPR003821">
    <property type="entry name" value="DXP_reductoisomerase"/>
</dbReference>
<feature type="binding site" evidence="9">
    <location>
        <position position="13"/>
    </location>
    <ligand>
        <name>NADPH</name>
        <dbReference type="ChEBI" id="CHEBI:57783"/>
    </ligand>
</feature>
<accession>A0AAE5BVL5</accession>
<feature type="binding site" evidence="9">
    <location>
        <position position="145"/>
    </location>
    <ligand>
        <name>Mn(2+)</name>
        <dbReference type="ChEBI" id="CHEBI:29035"/>
    </ligand>
</feature>
<feature type="domain" description="1-deoxy-D-xylulose 5-phosphate reductoisomerase C-terminal" evidence="11">
    <location>
        <begin position="141"/>
        <end position="224"/>
    </location>
</feature>
<evidence type="ECO:0000256" key="7">
    <source>
        <dbReference type="ARBA" id="ARBA00023229"/>
    </source>
</evidence>
<feature type="binding site" evidence="9">
    <location>
        <position position="194"/>
    </location>
    <ligand>
        <name>1-deoxy-D-xylulose 5-phosphate</name>
        <dbReference type="ChEBI" id="CHEBI:57792"/>
    </ligand>
</feature>
<dbReference type="NCBIfam" id="TIGR00243">
    <property type="entry name" value="Dxr"/>
    <property type="match status" value="1"/>
</dbReference>
<feature type="binding site" evidence="9">
    <location>
        <position position="146"/>
    </location>
    <ligand>
        <name>1-deoxy-D-xylulose 5-phosphate</name>
        <dbReference type="ChEBI" id="CHEBI:57792"/>
    </ligand>
</feature>
<dbReference type="SUPFAM" id="SSF51735">
    <property type="entry name" value="NAD(P)-binding Rossmann-fold domains"/>
    <property type="match status" value="1"/>
</dbReference>
<dbReference type="Pfam" id="PF02670">
    <property type="entry name" value="DXP_reductoisom"/>
    <property type="match status" value="1"/>
</dbReference>
<dbReference type="Gene3D" id="3.40.50.720">
    <property type="entry name" value="NAD(P)-binding Rossmann-like Domain"/>
    <property type="match status" value="1"/>
</dbReference>
<dbReference type="InterPro" id="IPR013644">
    <property type="entry name" value="DXP_reductoisomerase_C"/>
</dbReference>
<dbReference type="InterPro" id="IPR036291">
    <property type="entry name" value="NAD(P)-bd_dom_sf"/>
</dbReference>
<feature type="binding site" evidence="9">
    <location>
        <position position="212"/>
    </location>
    <ligand>
        <name>1-deoxy-D-xylulose 5-phosphate</name>
        <dbReference type="ChEBI" id="CHEBI:57792"/>
    </ligand>
</feature>
<evidence type="ECO:0000259" key="11">
    <source>
        <dbReference type="Pfam" id="PF08436"/>
    </source>
</evidence>
<comment type="cofactor">
    <cofactor evidence="9">
        <name>Mg(2+)</name>
        <dbReference type="ChEBI" id="CHEBI:18420"/>
    </cofactor>
    <cofactor evidence="9">
        <name>Mn(2+)</name>
        <dbReference type="ChEBI" id="CHEBI:29035"/>
    </cofactor>
</comment>
<evidence type="ECO:0000259" key="12">
    <source>
        <dbReference type="Pfam" id="PF13288"/>
    </source>
</evidence>
<keyword evidence="14" id="KW-1185">Reference proteome</keyword>
<dbReference type="EMBL" id="JAABNR010000008">
    <property type="protein sequence ID" value="NBZ87889.1"/>
    <property type="molecule type" value="Genomic_DNA"/>
</dbReference>
<dbReference type="PANTHER" id="PTHR30525:SF0">
    <property type="entry name" value="1-DEOXY-D-XYLULOSE 5-PHOSPHATE REDUCTOISOMERASE, CHLOROPLASTIC"/>
    <property type="match status" value="1"/>
</dbReference>
<evidence type="ECO:0000313" key="14">
    <source>
        <dbReference type="Proteomes" id="UP001193501"/>
    </source>
</evidence>
<dbReference type="GO" id="GO:0030604">
    <property type="term" value="F:1-deoxy-D-xylulose-5-phosphate reductoisomerase activity"/>
    <property type="evidence" value="ECO:0007669"/>
    <property type="project" value="UniProtKB-UniRule"/>
</dbReference>
<organism evidence="13 14">
    <name type="scientific">Stagnihabitans tardus</name>
    <dbReference type="NCBI Taxonomy" id="2699202"/>
    <lineage>
        <taxon>Bacteria</taxon>
        <taxon>Pseudomonadati</taxon>
        <taxon>Pseudomonadota</taxon>
        <taxon>Alphaproteobacteria</taxon>
        <taxon>Rhodobacterales</taxon>
        <taxon>Paracoccaceae</taxon>
        <taxon>Stagnihabitans</taxon>
    </lineage>
</organism>
<feature type="binding site" evidence="9">
    <location>
        <position position="171"/>
    </location>
    <ligand>
        <name>1-deoxy-D-xylulose 5-phosphate</name>
        <dbReference type="ChEBI" id="CHEBI:57792"/>
    </ligand>
</feature>
<feature type="binding site" evidence="9">
    <location>
        <position position="34"/>
    </location>
    <ligand>
        <name>NADPH</name>
        <dbReference type="ChEBI" id="CHEBI:57783"/>
    </ligand>
</feature>
<feature type="binding site" evidence="9">
    <location>
        <position position="147"/>
    </location>
    <ligand>
        <name>Mn(2+)</name>
        <dbReference type="ChEBI" id="CHEBI:29035"/>
    </ligand>
</feature>
<dbReference type="RefSeq" id="WP_168774699.1">
    <property type="nucleotide sequence ID" value="NZ_JAABNR010000008.1"/>
</dbReference>
<feature type="binding site" evidence="9">
    <location>
        <position position="216"/>
    </location>
    <ligand>
        <name>1-deoxy-D-xylulose 5-phosphate</name>
        <dbReference type="ChEBI" id="CHEBI:57792"/>
    </ligand>
</feature>
<reference evidence="13" key="1">
    <citation type="submission" date="2020-01" db="EMBL/GenBank/DDBJ databases">
        <authorList>
            <person name="Chen W.-M."/>
        </authorList>
    </citation>
    <scope>NUCLEOTIDE SEQUENCE</scope>
    <source>
        <strain evidence="13">CYK-10</strain>
    </source>
</reference>
<feature type="binding site" evidence="9">
    <location>
        <position position="207"/>
    </location>
    <ligand>
        <name>1-deoxy-D-xylulose 5-phosphate</name>
        <dbReference type="ChEBI" id="CHEBI:57792"/>
    </ligand>
</feature>
<evidence type="ECO:0000256" key="6">
    <source>
        <dbReference type="ARBA" id="ARBA00023211"/>
    </source>
</evidence>
<proteinExistence type="inferred from homology"/>
<dbReference type="Gene3D" id="1.10.1740.10">
    <property type="match status" value="1"/>
</dbReference>
<keyword evidence="9" id="KW-0460">Magnesium</keyword>
<dbReference type="InterPro" id="IPR013512">
    <property type="entry name" value="DXP_reductoisomerase_N"/>
</dbReference>
<feature type="binding site" evidence="9">
    <location>
        <position position="119"/>
    </location>
    <ligand>
        <name>NADPH</name>
        <dbReference type="ChEBI" id="CHEBI:57783"/>
    </ligand>
</feature>
<dbReference type="Pfam" id="PF08436">
    <property type="entry name" value="DXP_redisom_C"/>
    <property type="match status" value="1"/>
</dbReference>
<keyword evidence="7 9" id="KW-0414">Isoprene biosynthesis</keyword>
<dbReference type="GO" id="GO:0070402">
    <property type="term" value="F:NADPH binding"/>
    <property type="evidence" value="ECO:0007669"/>
    <property type="project" value="InterPro"/>
</dbReference>
<keyword evidence="4 9" id="KW-0521">NADP</keyword>
<dbReference type="InterPro" id="IPR026877">
    <property type="entry name" value="DXPR_C"/>
</dbReference>
<comment type="caution">
    <text evidence="13">The sequence shown here is derived from an EMBL/GenBank/DDBJ whole genome shotgun (WGS) entry which is preliminary data.</text>
</comment>
<feature type="binding site" evidence="9">
    <location>
        <position position="12"/>
    </location>
    <ligand>
        <name>NADPH</name>
        <dbReference type="ChEBI" id="CHEBI:57783"/>
    </ligand>
</feature>
<evidence type="ECO:0000256" key="9">
    <source>
        <dbReference type="HAMAP-Rule" id="MF_00183"/>
    </source>
</evidence>
<feature type="binding site" evidence="9">
    <location>
        <position position="10"/>
    </location>
    <ligand>
        <name>NADPH</name>
        <dbReference type="ChEBI" id="CHEBI:57783"/>
    </ligand>
</feature>
<evidence type="ECO:0000313" key="13">
    <source>
        <dbReference type="EMBL" id="NBZ87889.1"/>
    </source>
</evidence>
<dbReference type="AlphaFoldDB" id="A0AAE5BVL5"/>
<feature type="binding site" evidence="9">
    <location>
        <position position="147"/>
    </location>
    <ligand>
        <name>1-deoxy-D-xylulose 5-phosphate</name>
        <dbReference type="ChEBI" id="CHEBI:57792"/>
    </ligand>
</feature>
<keyword evidence="6 9" id="KW-0464">Manganese</keyword>